<keyword evidence="1" id="KW-0812">Transmembrane</keyword>
<evidence type="ECO:0000313" key="2">
    <source>
        <dbReference type="EMBL" id="EGG14788.1"/>
    </source>
</evidence>
<feature type="transmembrane region" description="Helical" evidence="1">
    <location>
        <begin position="16"/>
        <end position="34"/>
    </location>
</feature>
<keyword evidence="1" id="KW-1133">Transmembrane helix</keyword>
<keyword evidence="3" id="KW-1185">Reference proteome</keyword>
<keyword evidence="1" id="KW-0472">Membrane</keyword>
<name>F4QB16_CACFS</name>
<organism evidence="2 3">
    <name type="scientific">Cavenderia fasciculata</name>
    <name type="common">Slime mold</name>
    <name type="synonym">Dictyostelium fasciculatum</name>
    <dbReference type="NCBI Taxonomy" id="261658"/>
    <lineage>
        <taxon>Eukaryota</taxon>
        <taxon>Amoebozoa</taxon>
        <taxon>Evosea</taxon>
        <taxon>Eumycetozoa</taxon>
        <taxon>Dictyostelia</taxon>
        <taxon>Acytosteliales</taxon>
        <taxon>Cavenderiaceae</taxon>
        <taxon>Cavenderia</taxon>
    </lineage>
</organism>
<dbReference type="KEGG" id="dfa:DFA_10661"/>
<gene>
    <name evidence="2" type="ORF">DFA_10661</name>
</gene>
<dbReference type="AlphaFoldDB" id="F4QB16"/>
<dbReference type="Proteomes" id="UP000007797">
    <property type="component" value="Unassembled WGS sequence"/>
</dbReference>
<dbReference type="GeneID" id="14866750"/>
<protein>
    <submittedName>
        <fullName evidence="2">Uncharacterized protein</fullName>
    </submittedName>
</protein>
<evidence type="ECO:0000256" key="1">
    <source>
        <dbReference type="SAM" id="Phobius"/>
    </source>
</evidence>
<dbReference type="EMBL" id="GL883027">
    <property type="protein sequence ID" value="EGG14788.1"/>
    <property type="molecule type" value="Genomic_DNA"/>
</dbReference>
<sequence>MSWVKKFFAIMPAENIIVATNVLVVSGLGVRLVYKNIKEMGEENSSSSSPPPPLSTFLAFPSTINIKIKITTINQ</sequence>
<evidence type="ECO:0000313" key="3">
    <source>
        <dbReference type="Proteomes" id="UP000007797"/>
    </source>
</evidence>
<dbReference type="RefSeq" id="XP_004351304.1">
    <property type="nucleotide sequence ID" value="XM_004351252.1"/>
</dbReference>
<proteinExistence type="predicted"/>
<accession>F4QB16</accession>
<reference evidence="3" key="1">
    <citation type="journal article" date="2011" name="Genome Res.">
        <title>Phylogeny-wide analysis of social amoeba genomes highlights ancient origins for complex intercellular communication.</title>
        <authorList>
            <person name="Heidel A.J."/>
            <person name="Lawal H.M."/>
            <person name="Felder M."/>
            <person name="Schilde C."/>
            <person name="Helps N.R."/>
            <person name="Tunggal B."/>
            <person name="Rivero F."/>
            <person name="John U."/>
            <person name="Schleicher M."/>
            <person name="Eichinger L."/>
            <person name="Platzer M."/>
            <person name="Noegel A.A."/>
            <person name="Schaap P."/>
            <person name="Gloeckner G."/>
        </authorList>
    </citation>
    <scope>NUCLEOTIDE SEQUENCE [LARGE SCALE GENOMIC DNA]</scope>
    <source>
        <strain evidence="3">SH3</strain>
    </source>
</reference>